<gene>
    <name evidence="10" type="ORF">PEVE_00030013</name>
</gene>
<evidence type="ECO:0000256" key="7">
    <source>
        <dbReference type="ARBA" id="ARBA00023140"/>
    </source>
</evidence>
<dbReference type="InterPro" id="IPR036291">
    <property type="entry name" value="NAD(P)-bd_dom_sf"/>
</dbReference>
<evidence type="ECO:0000256" key="6">
    <source>
        <dbReference type="ARBA" id="ARBA00023128"/>
    </source>
</evidence>
<dbReference type="InterPro" id="IPR051935">
    <property type="entry name" value="HSDL2"/>
</dbReference>
<dbReference type="InterPro" id="IPR036527">
    <property type="entry name" value="SCP2_sterol-bd_dom_sf"/>
</dbReference>
<keyword evidence="6" id="KW-0496">Mitochondrion</keyword>
<dbReference type="Proteomes" id="UP001159427">
    <property type="component" value="Unassembled WGS sequence"/>
</dbReference>
<dbReference type="InterPro" id="IPR003033">
    <property type="entry name" value="SCP2_sterol-bd_dom"/>
</dbReference>
<proteinExistence type="inferred from homology"/>
<evidence type="ECO:0000313" key="10">
    <source>
        <dbReference type="EMBL" id="CAH3195327.1"/>
    </source>
</evidence>
<protein>
    <recommendedName>
        <fullName evidence="8">Hydroxysteroid dehydrogenase-like protein 2</fullName>
    </recommendedName>
</protein>
<dbReference type="SUPFAM" id="SSF55718">
    <property type="entry name" value="SCP-like"/>
    <property type="match status" value="2"/>
</dbReference>
<reference evidence="10 11" key="1">
    <citation type="submission" date="2022-05" db="EMBL/GenBank/DDBJ databases">
        <authorList>
            <consortium name="Genoscope - CEA"/>
            <person name="William W."/>
        </authorList>
    </citation>
    <scope>NUCLEOTIDE SEQUENCE [LARGE SCALE GENOMIC DNA]</scope>
</reference>
<feature type="domain" description="SCP2" evidence="9">
    <location>
        <begin position="468"/>
        <end position="566"/>
    </location>
</feature>
<keyword evidence="7" id="KW-0576">Peroxisome</keyword>
<dbReference type="Pfam" id="PF00106">
    <property type="entry name" value="adh_short"/>
    <property type="match status" value="1"/>
</dbReference>
<dbReference type="EMBL" id="CALNXI010004223">
    <property type="protein sequence ID" value="CAH3195327.1"/>
    <property type="molecule type" value="Genomic_DNA"/>
</dbReference>
<feature type="domain" description="SCP2" evidence="9">
    <location>
        <begin position="71"/>
        <end position="160"/>
    </location>
</feature>
<dbReference type="Pfam" id="PF02036">
    <property type="entry name" value="SCP2"/>
    <property type="match status" value="2"/>
</dbReference>
<dbReference type="PRINTS" id="PR00081">
    <property type="entry name" value="GDHRDH"/>
</dbReference>
<dbReference type="Gene3D" id="3.40.50.720">
    <property type="entry name" value="NAD(P)-binding Rossmann-like Domain"/>
    <property type="match status" value="1"/>
</dbReference>
<keyword evidence="11" id="KW-1185">Reference proteome</keyword>
<dbReference type="Gene3D" id="3.30.1050.10">
    <property type="entry name" value="SCP2 sterol-binding domain"/>
    <property type="match status" value="2"/>
</dbReference>
<dbReference type="SUPFAM" id="SSF51735">
    <property type="entry name" value="NAD(P)-binding Rossmann-fold domains"/>
    <property type="match status" value="1"/>
</dbReference>
<evidence type="ECO:0000256" key="2">
    <source>
        <dbReference type="ARBA" id="ARBA00004275"/>
    </source>
</evidence>
<name>A0ABN8SUV0_9CNID</name>
<accession>A0ABN8SUV0</accession>
<keyword evidence="4" id="KW-0521">NADP</keyword>
<comment type="similarity">
    <text evidence="3">Belongs to the short-chain dehydrogenases/reductases (SDR) family.</text>
</comment>
<sequence>MADAAYALLTKNSQTRTGEFLYDEDVLKQEGITDYDQYLVSPEALKTENASPNIHIVSVSEVFEKVHSLCNEELVQSINGIFEFHLSGKEPGVWYLDLKNNSGNVGRGSFHGDPGCTMILDSEDFVKMFQGQLNPVQAFMGGKMEVKGDKMLAAKLEKLMGTMKKLAGKTIFITGASRGIGKAIALKAAQDGANIVIAAKTTEPHPKLPGTIYTAAKEVETAGGKCLPCAVDIRDEDAVNKAVQDAVKKFGGIDILVNNASAISLTGTLDTPMKRYDLMNSINARGTFLCSQACLPYLKTAKNPHILNISPPLNMKPYWFKSHVAYTMAKYGMSMCVLGMAEEFKDVGISVNALWPKTAIATAAMEMLGGKEALAQCRTDQIMADAAYVILTRDSRARTGEFLIDEDVLKDVGVTDFEQYSCVPGSKLLPDFFLDVEGYDPQEMLESQKKMTQSTSQGSSGEGVAQIFDKIKSLGDEELVRSVNGVFEFHLDGKEPGVWFVDLKNNSGNVGSGSFPGGDANCTMNLDSEDFVKMFKGELNPTQAFMGGKLKIKGDMMLAMKLEKLMGKMKSKL</sequence>
<dbReference type="PANTHER" id="PTHR42808">
    <property type="entry name" value="HYDROXYSTEROID DEHYDROGENASE-LIKE PROTEIN 2"/>
    <property type="match status" value="1"/>
</dbReference>
<evidence type="ECO:0000256" key="3">
    <source>
        <dbReference type="ARBA" id="ARBA00006484"/>
    </source>
</evidence>
<dbReference type="NCBIfam" id="NF006133">
    <property type="entry name" value="PRK08278.1"/>
    <property type="match status" value="1"/>
</dbReference>
<evidence type="ECO:0000313" key="11">
    <source>
        <dbReference type="Proteomes" id="UP001159427"/>
    </source>
</evidence>
<evidence type="ECO:0000259" key="9">
    <source>
        <dbReference type="Pfam" id="PF02036"/>
    </source>
</evidence>
<dbReference type="InterPro" id="IPR002347">
    <property type="entry name" value="SDR_fam"/>
</dbReference>
<evidence type="ECO:0000256" key="1">
    <source>
        <dbReference type="ARBA" id="ARBA00004173"/>
    </source>
</evidence>
<evidence type="ECO:0000256" key="5">
    <source>
        <dbReference type="ARBA" id="ARBA00023002"/>
    </source>
</evidence>
<evidence type="ECO:0000256" key="8">
    <source>
        <dbReference type="ARBA" id="ARBA00040243"/>
    </source>
</evidence>
<organism evidence="10 11">
    <name type="scientific">Porites evermanni</name>
    <dbReference type="NCBI Taxonomy" id="104178"/>
    <lineage>
        <taxon>Eukaryota</taxon>
        <taxon>Metazoa</taxon>
        <taxon>Cnidaria</taxon>
        <taxon>Anthozoa</taxon>
        <taxon>Hexacorallia</taxon>
        <taxon>Scleractinia</taxon>
        <taxon>Fungiina</taxon>
        <taxon>Poritidae</taxon>
        <taxon>Porites</taxon>
    </lineage>
</organism>
<comment type="subcellular location">
    <subcellularLocation>
        <location evidence="1">Mitochondrion</location>
    </subcellularLocation>
    <subcellularLocation>
        <location evidence="2">Peroxisome</location>
    </subcellularLocation>
</comment>
<dbReference type="CDD" id="cd09762">
    <property type="entry name" value="HSDL2_SDR_c"/>
    <property type="match status" value="1"/>
</dbReference>
<comment type="caution">
    <text evidence="10">The sequence shown here is derived from an EMBL/GenBank/DDBJ whole genome shotgun (WGS) entry which is preliminary data.</text>
</comment>
<dbReference type="PANTHER" id="PTHR42808:SF3">
    <property type="entry name" value="HYDROXYSTEROID DEHYDROGENASE-LIKE PROTEIN 2"/>
    <property type="match status" value="1"/>
</dbReference>
<keyword evidence="5" id="KW-0560">Oxidoreductase</keyword>
<evidence type="ECO:0000256" key="4">
    <source>
        <dbReference type="ARBA" id="ARBA00022857"/>
    </source>
</evidence>